<sequence length="156" mass="17414">MNVSYRSAQGEEPATDEKPARRILPAMMRGLMCRCPSCGKGKLFKGYLKTVHACDACGEEIHHHRADDAPPYFTITIVGHIIIPALLIVEVMYRPELWVHMALWLPLTIILSLGMLQPIKGALVGLQWALYMHGFDPDASEDLPEPDPAETAHYHS</sequence>
<dbReference type="AlphaFoldDB" id="A0A944CCH6"/>
<proteinExistence type="predicted"/>
<feature type="transmembrane region" description="Helical" evidence="1">
    <location>
        <begin position="72"/>
        <end position="91"/>
    </location>
</feature>
<dbReference type="Proteomes" id="UP000705379">
    <property type="component" value="Unassembled WGS sequence"/>
</dbReference>
<gene>
    <name evidence="2" type="ORF">DYI23_06795</name>
</gene>
<feature type="transmembrane region" description="Helical" evidence="1">
    <location>
        <begin position="97"/>
        <end position="116"/>
    </location>
</feature>
<dbReference type="NCBIfam" id="NF004633">
    <property type="entry name" value="PRK05978.1"/>
    <property type="match status" value="1"/>
</dbReference>
<evidence type="ECO:0000256" key="1">
    <source>
        <dbReference type="SAM" id="Phobius"/>
    </source>
</evidence>
<reference evidence="2" key="1">
    <citation type="submission" date="2018-08" db="EMBL/GenBank/DDBJ databases">
        <authorList>
            <person name="Jin W."/>
            <person name="Wang H."/>
            <person name="Yang Y."/>
            <person name="Li M."/>
            <person name="Liu J."/>
        </authorList>
    </citation>
    <scope>NUCLEOTIDE SEQUENCE</scope>
    <source>
        <strain evidence="2">AESS21</strain>
    </source>
</reference>
<name>A0A944CCH6_9HYPH</name>
<reference evidence="2" key="2">
    <citation type="journal article" date="2021" name="Microorganisms">
        <title>Bacterial Dimethylsulfoniopropionate Biosynthesis in the East China Sea.</title>
        <authorList>
            <person name="Liu J."/>
            <person name="Zhang Y."/>
            <person name="Liu J."/>
            <person name="Zhong H."/>
            <person name="Williams B.T."/>
            <person name="Zheng Y."/>
            <person name="Curson A.R.J."/>
            <person name="Sun C."/>
            <person name="Sun H."/>
            <person name="Song D."/>
            <person name="Wagner Mackenzie B."/>
            <person name="Bermejo Martinez A."/>
            <person name="Todd J.D."/>
            <person name="Zhang X.H."/>
        </authorList>
    </citation>
    <scope>NUCLEOTIDE SEQUENCE</scope>
    <source>
        <strain evidence="2">AESS21</strain>
    </source>
</reference>
<organism evidence="2 3">
    <name type="scientific">Roseibium polysiphoniae</name>
    <dbReference type="NCBI Taxonomy" id="2571221"/>
    <lineage>
        <taxon>Bacteria</taxon>
        <taxon>Pseudomonadati</taxon>
        <taxon>Pseudomonadota</taxon>
        <taxon>Alphaproteobacteria</taxon>
        <taxon>Hyphomicrobiales</taxon>
        <taxon>Stappiaceae</taxon>
        <taxon>Roseibium</taxon>
    </lineage>
</organism>
<keyword evidence="1" id="KW-0472">Membrane</keyword>
<accession>A0A944CCH6</accession>
<keyword evidence="1" id="KW-0812">Transmembrane</keyword>
<keyword evidence="1" id="KW-1133">Transmembrane helix</keyword>
<evidence type="ECO:0000313" key="2">
    <source>
        <dbReference type="EMBL" id="MBS8259922.1"/>
    </source>
</evidence>
<comment type="caution">
    <text evidence="2">The sequence shown here is derived from an EMBL/GenBank/DDBJ whole genome shotgun (WGS) entry which is preliminary data.</text>
</comment>
<dbReference type="EMBL" id="QTKU01000001">
    <property type="protein sequence ID" value="MBS8259922.1"/>
    <property type="molecule type" value="Genomic_DNA"/>
</dbReference>
<protein>
    <submittedName>
        <fullName evidence="2">DUF983 domain-containing protein</fullName>
    </submittedName>
</protein>
<dbReference type="Pfam" id="PF06170">
    <property type="entry name" value="DUF983"/>
    <property type="match status" value="1"/>
</dbReference>
<dbReference type="RefSeq" id="WP_213215492.1">
    <property type="nucleotide sequence ID" value="NZ_QTKU01000001.1"/>
</dbReference>
<evidence type="ECO:0000313" key="3">
    <source>
        <dbReference type="Proteomes" id="UP000705379"/>
    </source>
</evidence>
<dbReference type="InterPro" id="IPR009325">
    <property type="entry name" value="DUF983"/>
</dbReference>